<dbReference type="RefSeq" id="WP_307349845.1">
    <property type="nucleotide sequence ID" value="NZ_JAUSVS010000005.1"/>
</dbReference>
<evidence type="ECO:0000313" key="3">
    <source>
        <dbReference type="Proteomes" id="UP001228905"/>
    </source>
</evidence>
<organism evidence="2 3">
    <name type="scientific">Caulobacter ginsengisoli</name>
    <dbReference type="NCBI Taxonomy" id="400775"/>
    <lineage>
        <taxon>Bacteria</taxon>
        <taxon>Pseudomonadati</taxon>
        <taxon>Pseudomonadota</taxon>
        <taxon>Alphaproteobacteria</taxon>
        <taxon>Caulobacterales</taxon>
        <taxon>Caulobacteraceae</taxon>
        <taxon>Caulobacter</taxon>
    </lineage>
</organism>
<name>A0ABU0IS82_9CAUL</name>
<dbReference type="InterPro" id="IPR046659">
    <property type="entry name" value="DUF6768"/>
</dbReference>
<dbReference type="EMBL" id="JAUSVS010000005">
    <property type="protein sequence ID" value="MDQ0464868.1"/>
    <property type="molecule type" value="Genomic_DNA"/>
</dbReference>
<protein>
    <recommendedName>
        <fullName evidence="4">Transmembrane protein</fullName>
    </recommendedName>
</protein>
<keyword evidence="1" id="KW-1133">Transmembrane helix</keyword>
<reference evidence="2 3" key="1">
    <citation type="submission" date="2023-07" db="EMBL/GenBank/DDBJ databases">
        <title>Genomic Encyclopedia of Type Strains, Phase IV (KMG-IV): sequencing the most valuable type-strain genomes for metagenomic binning, comparative biology and taxonomic classification.</title>
        <authorList>
            <person name="Goeker M."/>
        </authorList>
    </citation>
    <scope>NUCLEOTIDE SEQUENCE [LARGE SCALE GENOMIC DNA]</scope>
    <source>
        <strain evidence="2 3">DSM 18695</strain>
    </source>
</reference>
<comment type="caution">
    <text evidence="2">The sequence shown here is derived from an EMBL/GenBank/DDBJ whole genome shotgun (WGS) entry which is preliminary data.</text>
</comment>
<feature type="transmembrane region" description="Helical" evidence="1">
    <location>
        <begin position="76"/>
        <end position="98"/>
    </location>
</feature>
<dbReference type="Pfam" id="PF20556">
    <property type="entry name" value="DUF6768"/>
    <property type="match status" value="1"/>
</dbReference>
<feature type="transmembrane region" description="Helical" evidence="1">
    <location>
        <begin position="43"/>
        <end position="64"/>
    </location>
</feature>
<gene>
    <name evidence="2" type="ORF">QO010_002652</name>
</gene>
<keyword evidence="1" id="KW-0472">Membrane</keyword>
<keyword evidence="3" id="KW-1185">Reference proteome</keyword>
<keyword evidence="1" id="KW-0812">Transmembrane</keyword>
<dbReference type="Proteomes" id="UP001228905">
    <property type="component" value="Unassembled WGS sequence"/>
</dbReference>
<evidence type="ECO:0008006" key="4">
    <source>
        <dbReference type="Google" id="ProtNLM"/>
    </source>
</evidence>
<sequence>MSDIDDAIRQALSADDKRALDSFAGEQPLLAQVFGALGGPFRWLNLVGGVAGVAMFAGGAYAAWRFAQTPDPRQMLLWGGVVVLAWSGLGMTKLWFWMEMHRNVTVREIKRLELQVARLAARLPG</sequence>
<evidence type="ECO:0000313" key="2">
    <source>
        <dbReference type="EMBL" id="MDQ0464868.1"/>
    </source>
</evidence>
<evidence type="ECO:0000256" key="1">
    <source>
        <dbReference type="SAM" id="Phobius"/>
    </source>
</evidence>
<accession>A0ABU0IS82</accession>
<proteinExistence type="predicted"/>